<protein>
    <submittedName>
        <fullName evidence="1">Uncharacterized protein</fullName>
    </submittedName>
</protein>
<reference evidence="1" key="1">
    <citation type="journal article" date="2023" name="bioRxiv">
        <title>Improved chromosome-level genome assembly for marigold (Tagetes erecta).</title>
        <authorList>
            <person name="Jiang F."/>
            <person name="Yuan L."/>
            <person name="Wang S."/>
            <person name="Wang H."/>
            <person name="Xu D."/>
            <person name="Wang A."/>
            <person name="Fan W."/>
        </authorList>
    </citation>
    <scope>NUCLEOTIDE SEQUENCE</scope>
    <source>
        <strain evidence="1">WSJ</strain>
        <tissue evidence="1">Leaf</tissue>
    </source>
</reference>
<name>A0AAD8K4L9_TARER</name>
<dbReference type="EMBL" id="JAUHHV010000008">
    <property type="protein sequence ID" value="KAK1415709.1"/>
    <property type="molecule type" value="Genomic_DNA"/>
</dbReference>
<keyword evidence="2" id="KW-1185">Reference proteome</keyword>
<dbReference type="Proteomes" id="UP001229421">
    <property type="component" value="Unassembled WGS sequence"/>
</dbReference>
<sequence length="183" mass="21080">MWQSLVHLSDYVFSGLSSGQIFSVALDFQIGLTALISYKPSQFHWEKPSQVYTGIGIEFEVDLYCDENLQRKRRRCEVNIDLLHNEDHKSDSEKVMVSHVQDYDTKMHTLAATLTSICISSRQPMLPLLIYEWIVPEFQLLPSYLPYVGTLRELLEQLAVERTPEGLPRSDLFTYAPDCFTAN</sequence>
<evidence type="ECO:0000313" key="1">
    <source>
        <dbReference type="EMBL" id="KAK1415709.1"/>
    </source>
</evidence>
<comment type="caution">
    <text evidence="1">The sequence shown here is derived from an EMBL/GenBank/DDBJ whole genome shotgun (WGS) entry which is preliminary data.</text>
</comment>
<organism evidence="1 2">
    <name type="scientific">Tagetes erecta</name>
    <name type="common">African marigold</name>
    <dbReference type="NCBI Taxonomy" id="13708"/>
    <lineage>
        <taxon>Eukaryota</taxon>
        <taxon>Viridiplantae</taxon>
        <taxon>Streptophyta</taxon>
        <taxon>Embryophyta</taxon>
        <taxon>Tracheophyta</taxon>
        <taxon>Spermatophyta</taxon>
        <taxon>Magnoliopsida</taxon>
        <taxon>eudicotyledons</taxon>
        <taxon>Gunneridae</taxon>
        <taxon>Pentapetalae</taxon>
        <taxon>asterids</taxon>
        <taxon>campanulids</taxon>
        <taxon>Asterales</taxon>
        <taxon>Asteraceae</taxon>
        <taxon>Asteroideae</taxon>
        <taxon>Heliantheae alliance</taxon>
        <taxon>Tageteae</taxon>
        <taxon>Tagetes</taxon>
    </lineage>
</organism>
<evidence type="ECO:0000313" key="2">
    <source>
        <dbReference type="Proteomes" id="UP001229421"/>
    </source>
</evidence>
<accession>A0AAD8K4L9</accession>
<gene>
    <name evidence="1" type="ORF">QVD17_31494</name>
</gene>
<dbReference type="AlphaFoldDB" id="A0AAD8K4L9"/>
<proteinExistence type="predicted"/>